<keyword evidence="1" id="KW-0472">Membrane</keyword>
<name>A0A8D9E7Q0_9HEMI</name>
<dbReference type="EMBL" id="HBUF01454757">
    <property type="protein sequence ID" value="CAG6743832.1"/>
    <property type="molecule type" value="Transcribed_RNA"/>
</dbReference>
<evidence type="ECO:0000313" key="2">
    <source>
        <dbReference type="EMBL" id="CAG6743833.1"/>
    </source>
</evidence>
<sequence>MGKTIEQKMTTYRSGTIEYKGKHKKSQNPKTTKFIHHRSTRTRRVNVRISETSQTPTIIVNYIFYLLIILIKPLLFYFIPLGMLTLGIQLRYTCKLALALVDYQQV</sequence>
<keyword evidence="1" id="KW-1133">Transmembrane helix</keyword>
<accession>A0A8D9E7Q0</accession>
<protein>
    <submittedName>
        <fullName evidence="2">Uncharacterized protein</fullName>
    </submittedName>
</protein>
<evidence type="ECO:0000256" key="1">
    <source>
        <dbReference type="SAM" id="Phobius"/>
    </source>
</evidence>
<dbReference type="AlphaFoldDB" id="A0A8D9E7Q0"/>
<feature type="transmembrane region" description="Helical" evidence="1">
    <location>
        <begin position="62"/>
        <end position="86"/>
    </location>
</feature>
<proteinExistence type="predicted"/>
<organism evidence="2">
    <name type="scientific">Cacopsylla melanoneura</name>
    <dbReference type="NCBI Taxonomy" id="428564"/>
    <lineage>
        <taxon>Eukaryota</taxon>
        <taxon>Metazoa</taxon>
        <taxon>Ecdysozoa</taxon>
        <taxon>Arthropoda</taxon>
        <taxon>Hexapoda</taxon>
        <taxon>Insecta</taxon>
        <taxon>Pterygota</taxon>
        <taxon>Neoptera</taxon>
        <taxon>Paraneoptera</taxon>
        <taxon>Hemiptera</taxon>
        <taxon>Sternorrhyncha</taxon>
        <taxon>Psylloidea</taxon>
        <taxon>Psyllidae</taxon>
        <taxon>Psyllinae</taxon>
        <taxon>Cacopsylla</taxon>
    </lineage>
</organism>
<dbReference type="EMBL" id="HBUF01454758">
    <property type="protein sequence ID" value="CAG6743833.1"/>
    <property type="molecule type" value="Transcribed_RNA"/>
</dbReference>
<keyword evidence="1" id="KW-0812">Transmembrane</keyword>
<reference evidence="2" key="1">
    <citation type="submission" date="2021-05" db="EMBL/GenBank/DDBJ databases">
        <authorList>
            <person name="Alioto T."/>
            <person name="Alioto T."/>
            <person name="Gomez Garrido J."/>
        </authorList>
    </citation>
    <scope>NUCLEOTIDE SEQUENCE</scope>
</reference>